<organism evidence="1 2">
    <name type="scientific">Acaulospora morrowiae</name>
    <dbReference type="NCBI Taxonomy" id="94023"/>
    <lineage>
        <taxon>Eukaryota</taxon>
        <taxon>Fungi</taxon>
        <taxon>Fungi incertae sedis</taxon>
        <taxon>Mucoromycota</taxon>
        <taxon>Glomeromycotina</taxon>
        <taxon>Glomeromycetes</taxon>
        <taxon>Diversisporales</taxon>
        <taxon>Acaulosporaceae</taxon>
        <taxon>Acaulospora</taxon>
    </lineage>
</organism>
<accession>A0A9N9F760</accession>
<dbReference type="AlphaFoldDB" id="A0A9N9F760"/>
<reference evidence="1" key="1">
    <citation type="submission" date="2021-06" db="EMBL/GenBank/DDBJ databases">
        <authorList>
            <person name="Kallberg Y."/>
            <person name="Tangrot J."/>
            <person name="Rosling A."/>
        </authorList>
    </citation>
    <scope>NUCLEOTIDE SEQUENCE</scope>
    <source>
        <strain evidence="1">CL551</strain>
    </source>
</reference>
<comment type="caution">
    <text evidence="1">The sequence shown here is derived from an EMBL/GenBank/DDBJ whole genome shotgun (WGS) entry which is preliminary data.</text>
</comment>
<dbReference type="PANTHER" id="PTHR12459:SF19">
    <property type="entry name" value="TRANSMEMBRANE PROTEIN 135 N-TERMINAL DOMAIN-CONTAINING PROTEIN"/>
    <property type="match status" value="1"/>
</dbReference>
<protein>
    <submittedName>
        <fullName evidence="1">9132_t:CDS:1</fullName>
    </submittedName>
</protein>
<sequence length="456" mass="51870">MADSRVLNINFQEESLLVVPEPKKNKLRFLRLLSFVLSQKGYSNVEKLSRKVGLEPPTNEEFHFASNSKPHNHKTAFSAMWCLHNDCLPKTSRTGIKDFLLVYAASTFIEILMQFPVRRRKSPSNKTNVNDIIGSPFVPPFLAGLLAGPTLLIDNNQSRRISISMYMLSKSLQFVYHALRKNGIIPVMPWWWGSWLIFPISSSQLIYAYMVHPDAFPDAYGRFITSRSSTYVQKRPKYFLDSMPWPTGQEIVERITTIASLHYPGFYSPKLHGRDISTLPDALKPIRPVLEIAHPAHNKMMCALLHPNDPSCLATYFKFIAKEGVAALKFMVALQALSLIFKWKTLVSRPNEVLTQFLNGGTQTIFKGATFITMAIATSWAMICGFQNVLPNKFMPISRESKSTTGHWDVQFKIIYRIILENIGEKRNNQEHQARNTTSLNLGIKSTAKEHISTIF</sequence>
<gene>
    <name evidence="1" type="ORF">AMORRO_LOCUS3924</name>
</gene>
<dbReference type="Proteomes" id="UP000789342">
    <property type="component" value="Unassembled WGS sequence"/>
</dbReference>
<dbReference type="InterPro" id="IPR026749">
    <property type="entry name" value="Tmem135"/>
</dbReference>
<name>A0A9N9F760_9GLOM</name>
<dbReference type="PANTHER" id="PTHR12459">
    <property type="entry name" value="TRANSMEMBRANE PROTEIN 135-RELATED"/>
    <property type="match status" value="1"/>
</dbReference>
<keyword evidence="2" id="KW-1185">Reference proteome</keyword>
<dbReference type="EMBL" id="CAJVPV010002001">
    <property type="protein sequence ID" value="CAG8515108.1"/>
    <property type="molecule type" value="Genomic_DNA"/>
</dbReference>
<evidence type="ECO:0000313" key="2">
    <source>
        <dbReference type="Proteomes" id="UP000789342"/>
    </source>
</evidence>
<evidence type="ECO:0000313" key="1">
    <source>
        <dbReference type="EMBL" id="CAG8515108.1"/>
    </source>
</evidence>
<dbReference type="OrthoDB" id="291792at2759"/>
<proteinExistence type="predicted"/>